<keyword evidence="6" id="KW-0732">Signal</keyword>
<sequence length="219" mass="23255">MDGVFSSTSLVCRYGSHVAGARADNSHPLASSFSPSLSVCVQTGSPFPRGLPRGERLLFLADLHIGGSSYPSVITPLPSPGIVEKYLDPLNPRFSVPWIFSGVGVLTKSFDGYSFLLRSLPCLFKNHAIMKLGYVSFLTVLLAGSVFGQDDLMAALPACAVDCFAQTITASTCADPTDFACLCIDQPFMLAMQGCQAVNCTIKETLSASLVLVSTPVLF</sequence>
<dbReference type="InterPro" id="IPR008427">
    <property type="entry name" value="Extracellular_membr_CFEM_dom"/>
</dbReference>
<evidence type="ECO:0000256" key="7">
    <source>
        <dbReference type="ARBA" id="ARBA00023157"/>
    </source>
</evidence>
<dbReference type="GO" id="GO:0098552">
    <property type="term" value="C:side of membrane"/>
    <property type="evidence" value="ECO:0007669"/>
    <property type="project" value="UniProtKB-KW"/>
</dbReference>
<accession>A0A8K0SI13</accession>
<dbReference type="GO" id="GO:0005576">
    <property type="term" value="C:extracellular region"/>
    <property type="evidence" value="ECO:0007669"/>
    <property type="project" value="UniProtKB-SubCell"/>
</dbReference>
<proteinExistence type="inferred from homology"/>
<keyword evidence="4" id="KW-0964">Secreted</keyword>
<keyword evidence="9" id="KW-0349">Heme</keyword>
<keyword evidence="9" id="KW-0408">Iron</keyword>
<keyword evidence="8" id="KW-0449">Lipoprotein</keyword>
<comment type="similarity">
    <text evidence="3">Belongs to the RBT5 family.</text>
</comment>
<keyword evidence="7" id="KW-1015">Disulfide bond</keyword>
<keyword evidence="9" id="KW-0479">Metal-binding</keyword>
<dbReference type="AlphaFoldDB" id="A0A8K0SI13"/>
<evidence type="ECO:0000256" key="3">
    <source>
        <dbReference type="ARBA" id="ARBA00010031"/>
    </source>
</evidence>
<gene>
    <name evidence="11" type="ORF">B0I35DRAFT_99408</name>
</gene>
<comment type="subcellular location">
    <subcellularLocation>
        <location evidence="1">Membrane</location>
        <topology evidence="1">Lipid-anchor</topology>
        <topology evidence="1">GPI-anchor</topology>
    </subcellularLocation>
    <subcellularLocation>
        <location evidence="2">Secreted</location>
    </subcellularLocation>
</comment>
<dbReference type="Pfam" id="PF05730">
    <property type="entry name" value="CFEM"/>
    <property type="match status" value="1"/>
</dbReference>
<keyword evidence="12" id="KW-1185">Reference proteome</keyword>
<keyword evidence="5" id="KW-0472">Membrane</keyword>
<comment type="caution">
    <text evidence="9">Lacks conserved residue(s) required for the propagation of feature annotation.</text>
</comment>
<protein>
    <recommendedName>
        <fullName evidence="10">CFEM domain-containing protein</fullName>
    </recommendedName>
</protein>
<dbReference type="SMART" id="SM00747">
    <property type="entry name" value="CFEM"/>
    <property type="match status" value="1"/>
</dbReference>
<evidence type="ECO:0000256" key="8">
    <source>
        <dbReference type="ARBA" id="ARBA00023288"/>
    </source>
</evidence>
<keyword evidence="5" id="KW-0336">GPI-anchor</keyword>
<evidence type="ECO:0000256" key="4">
    <source>
        <dbReference type="ARBA" id="ARBA00022525"/>
    </source>
</evidence>
<evidence type="ECO:0000256" key="2">
    <source>
        <dbReference type="ARBA" id="ARBA00004613"/>
    </source>
</evidence>
<organism evidence="11 12">
    <name type="scientific">Stachybotrys elegans</name>
    <dbReference type="NCBI Taxonomy" id="80388"/>
    <lineage>
        <taxon>Eukaryota</taxon>
        <taxon>Fungi</taxon>
        <taxon>Dikarya</taxon>
        <taxon>Ascomycota</taxon>
        <taxon>Pezizomycotina</taxon>
        <taxon>Sordariomycetes</taxon>
        <taxon>Hypocreomycetidae</taxon>
        <taxon>Hypocreales</taxon>
        <taxon>Stachybotryaceae</taxon>
        <taxon>Stachybotrys</taxon>
    </lineage>
</organism>
<evidence type="ECO:0000313" key="12">
    <source>
        <dbReference type="Proteomes" id="UP000813444"/>
    </source>
</evidence>
<keyword evidence="5" id="KW-0325">Glycoprotein</keyword>
<evidence type="ECO:0000256" key="9">
    <source>
        <dbReference type="PROSITE-ProRule" id="PRU01356"/>
    </source>
</evidence>
<comment type="caution">
    <text evidence="11">The sequence shown here is derived from an EMBL/GenBank/DDBJ whole genome shotgun (WGS) entry which is preliminary data.</text>
</comment>
<reference evidence="11" key="1">
    <citation type="journal article" date="2021" name="Nat. Commun.">
        <title>Genetic determinants of endophytism in the Arabidopsis root mycobiome.</title>
        <authorList>
            <person name="Mesny F."/>
            <person name="Miyauchi S."/>
            <person name="Thiergart T."/>
            <person name="Pickel B."/>
            <person name="Atanasova L."/>
            <person name="Karlsson M."/>
            <person name="Huettel B."/>
            <person name="Barry K.W."/>
            <person name="Haridas S."/>
            <person name="Chen C."/>
            <person name="Bauer D."/>
            <person name="Andreopoulos W."/>
            <person name="Pangilinan J."/>
            <person name="LaButti K."/>
            <person name="Riley R."/>
            <person name="Lipzen A."/>
            <person name="Clum A."/>
            <person name="Drula E."/>
            <person name="Henrissat B."/>
            <person name="Kohler A."/>
            <person name="Grigoriev I.V."/>
            <person name="Martin F.M."/>
            <person name="Hacquard S."/>
        </authorList>
    </citation>
    <scope>NUCLEOTIDE SEQUENCE</scope>
    <source>
        <strain evidence="11">MPI-CAGE-CH-0235</strain>
    </source>
</reference>
<dbReference type="OrthoDB" id="2496787at2759"/>
<evidence type="ECO:0000256" key="6">
    <source>
        <dbReference type="ARBA" id="ARBA00022729"/>
    </source>
</evidence>
<evidence type="ECO:0000256" key="5">
    <source>
        <dbReference type="ARBA" id="ARBA00022622"/>
    </source>
</evidence>
<dbReference type="Proteomes" id="UP000813444">
    <property type="component" value="Unassembled WGS sequence"/>
</dbReference>
<dbReference type="EMBL" id="JAGPNK010000015">
    <property type="protein sequence ID" value="KAH7308649.1"/>
    <property type="molecule type" value="Genomic_DNA"/>
</dbReference>
<evidence type="ECO:0000256" key="1">
    <source>
        <dbReference type="ARBA" id="ARBA00004589"/>
    </source>
</evidence>
<feature type="binding site" description="axial binding residue" evidence="9">
    <location>
        <position position="178"/>
    </location>
    <ligand>
        <name>heme</name>
        <dbReference type="ChEBI" id="CHEBI:30413"/>
    </ligand>
    <ligandPart>
        <name>Fe</name>
        <dbReference type="ChEBI" id="CHEBI:18248"/>
    </ligandPart>
</feature>
<feature type="domain" description="CFEM" evidence="10">
    <location>
        <begin position="130"/>
        <end position="219"/>
    </location>
</feature>
<dbReference type="GO" id="GO:0046872">
    <property type="term" value="F:metal ion binding"/>
    <property type="evidence" value="ECO:0007669"/>
    <property type="project" value="UniProtKB-UniRule"/>
</dbReference>
<dbReference type="PROSITE" id="PS52012">
    <property type="entry name" value="CFEM"/>
    <property type="match status" value="1"/>
</dbReference>
<evidence type="ECO:0000313" key="11">
    <source>
        <dbReference type="EMBL" id="KAH7308649.1"/>
    </source>
</evidence>
<name>A0A8K0SI13_9HYPO</name>
<evidence type="ECO:0000259" key="10">
    <source>
        <dbReference type="PROSITE" id="PS52012"/>
    </source>
</evidence>